<dbReference type="SMART" id="SM01097">
    <property type="entry name" value="CPSase_sm_chain"/>
    <property type="match status" value="1"/>
</dbReference>
<dbReference type="SUPFAM" id="SSF52021">
    <property type="entry name" value="Carbamoyl phosphate synthetase, small subunit N-terminal domain"/>
    <property type="match status" value="1"/>
</dbReference>
<proteinExistence type="predicted"/>
<dbReference type="PROSITE" id="PS51273">
    <property type="entry name" value="GATASE_TYPE_1"/>
    <property type="match status" value="1"/>
</dbReference>
<dbReference type="Gene3D" id="3.40.50.880">
    <property type="match status" value="1"/>
</dbReference>
<name>A0A5C2HAD7_9BACT</name>
<dbReference type="Proteomes" id="UP000322644">
    <property type="component" value="Chromosome"/>
</dbReference>
<dbReference type="Pfam" id="PF00988">
    <property type="entry name" value="CPSase_sm_chain"/>
    <property type="match status" value="1"/>
</dbReference>
<dbReference type="Gene3D" id="3.50.30.20">
    <property type="entry name" value="Carbamoyl-phosphate synthase small subunit, N-terminal domain"/>
    <property type="match status" value="1"/>
</dbReference>
<dbReference type="InterPro" id="IPR002474">
    <property type="entry name" value="CarbamoylP_synth_ssu_N"/>
</dbReference>
<dbReference type="AlphaFoldDB" id="A0A5C2HAD7"/>
<protein>
    <submittedName>
        <fullName evidence="2">Carbamoylphosphate synthase, small subunit</fullName>
        <ecNumber evidence="2">6.3.5.5</ecNumber>
    </submittedName>
</protein>
<dbReference type="RefSeq" id="WP_066386217.1">
    <property type="nucleotide sequence ID" value="NZ_CP036246.2"/>
</dbReference>
<dbReference type="InterPro" id="IPR029062">
    <property type="entry name" value="Class_I_gatase-like"/>
</dbReference>
<accession>A0A5C2HAD7</accession>
<keyword evidence="2" id="KW-0436">Ligase</keyword>
<dbReference type="InterPro" id="IPR036480">
    <property type="entry name" value="CarbP_synth_ssu_N_sf"/>
</dbReference>
<gene>
    <name evidence="2" type="primary">carA</name>
    <name evidence="2" type="ORF">APORC_0120</name>
</gene>
<reference evidence="2 3" key="2">
    <citation type="submission" date="2019-09" db="EMBL/GenBank/DDBJ databases">
        <title>Taxonomic note: a critical rebuttal of the proposed division of the genus Arcobacter into six genera, emended descriptions of Arcobacter anaerophilus and the genus Arcobacter, and an assessment of genus-level boundaries for Epsilonproteobacteria using in silico genomic comparator tools.</title>
        <authorList>
            <person name="On S.L.W."/>
            <person name="Miller W.G."/>
            <person name="Biggs P."/>
            <person name="Cornelius A."/>
            <person name="Vandamme P."/>
        </authorList>
    </citation>
    <scope>NUCLEOTIDE SEQUENCE [LARGE SCALE GENOMIC DNA]</scope>
    <source>
        <strain evidence="2 3">CCUG 56899</strain>
    </source>
</reference>
<sequence>MQKIYIYLENGIFLEAKSFGASKTAIGKLVYNNTTFGYEDVITDPSNSGLFVNFTTVEIGNSGINDADMESSKAQVAGVIARSYHDSYSNYRADKSLAQFLKEQNILGICEIDTRFLTKVVREEGSMMMIASTEVTSKDELKKLLEESKSYNEINFIRELSTKEAYIHKTGSWNSETQEYNKANMSDKKVLVIDFGVKKSFLNELVESGLEVEVVPHNIKSEEIVKRFNDKNIGGVVLSSGAGNPNIYKEEISGVKSLISANIPMFAVGLGHFILALANDLKVEELKTIKSGSHPVLSDKSVEIFSMNTAYKVEENSNIFEATHSKLFNDEVIAYKYKNRNILSCEFTPISGSKIYKDFLSLVK</sequence>
<dbReference type="NCBIfam" id="NF009475">
    <property type="entry name" value="PRK12838.1"/>
    <property type="match status" value="1"/>
</dbReference>
<dbReference type="Pfam" id="PF00117">
    <property type="entry name" value="GATase"/>
    <property type="match status" value="1"/>
</dbReference>
<evidence type="ECO:0000313" key="2">
    <source>
        <dbReference type="EMBL" id="QEP39759.1"/>
    </source>
</evidence>
<dbReference type="InterPro" id="IPR017926">
    <property type="entry name" value="GATASE"/>
</dbReference>
<feature type="domain" description="Carbamoyl-phosphate synthase small subunit N-terminal" evidence="1">
    <location>
        <begin position="2"/>
        <end position="132"/>
    </location>
</feature>
<dbReference type="EC" id="6.3.5.5" evidence="2"/>
<reference evidence="2 3" key="1">
    <citation type="submission" date="2019-09" db="EMBL/GenBank/DDBJ databases">
        <title>Complete genome sequencing of four Arcobacter species reveals a diverse suite of mobile elements.</title>
        <authorList>
            <person name="Miller W.G."/>
            <person name="Yee E."/>
            <person name="Bono J.L."/>
        </authorList>
    </citation>
    <scope>NUCLEOTIDE SEQUENCE [LARGE SCALE GENOMIC DNA]</scope>
    <source>
        <strain evidence="2 3">CCUG 56899</strain>
    </source>
</reference>
<dbReference type="KEGG" id="apoc:APORC_0120"/>
<dbReference type="GO" id="GO:0004088">
    <property type="term" value="F:carbamoyl-phosphate synthase (glutamine-hydrolyzing) activity"/>
    <property type="evidence" value="ECO:0007669"/>
    <property type="project" value="UniProtKB-EC"/>
</dbReference>
<evidence type="ECO:0000313" key="3">
    <source>
        <dbReference type="Proteomes" id="UP000322644"/>
    </source>
</evidence>
<dbReference type="PRINTS" id="PR00099">
    <property type="entry name" value="CPSGATASE"/>
</dbReference>
<dbReference type="SUPFAM" id="SSF52317">
    <property type="entry name" value="Class I glutamine amidotransferase-like"/>
    <property type="match status" value="1"/>
</dbReference>
<evidence type="ECO:0000259" key="1">
    <source>
        <dbReference type="SMART" id="SM01097"/>
    </source>
</evidence>
<organism evidence="2 3">
    <name type="scientific">Arcobacter porcinus</name>
    <dbReference type="NCBI Taxonomy" id="1935204"/>
    <lineage>
        <taxon>Bacteria</taxon>
        <taxon>Pseudomonadati</taxon>
        <taxon>Campylobacterota</taxon>
        <taxon>Epsilonproteobacteria</taxon>
        <taxon>Campylobacterales</taxon>
        <taxon>Arcobacteraceae</taxon>
        <taxon>Arcobacter</taxon>
    </lineage>
</organism>
<dbReference type="EMBL" id="CP036246">
    <property type="protein sequence ID" value="QEP39759.1"/>
    <property type="molecule type" value="Genomic_DNA"/>
</dbReference>